<dbReference type="InterPro" id="IPR014352">
    <property type="entry name" value="FERM/acyl-CoA-bd_prot_sf"/>
</dbReference>
<comment type="caution">
    <text evidence="2">The sequence shown here is derived from an EMBL/GenBank/DDBJ whole genome shotgun (WGS) entry which is preliminary data.</text>
</comment>
<dbReference type="EMBL" id="JAINUG010000048">
    <property type="protein sequence ID" value="KAJ8405356.1"/>
    <property type="molecule type" value="Genomic_DNA"/>
</dbReference>
<dbReference type="Gene3D" id="3.10.20.90">
    <property type="entry name" value="Phosphatidylinositol 3-kinase Catalytic Subunit, Chain A, domain 1"/>
    <property type="match status" value="1"/>
</dbReference>
<evidence type="ECO:0000313" key="2">
    <source>
        <dbReference type="EMBL" id="KAJ8405356.1"/>
    </source>
</evidence>
<proteinExistence type="predicted"/>
<dbReference type="AlphaFoldDB" id="A0AAD7WQ66"/>
<dbReference type="PROSITE" id="PS50057">
    <property type="entry name" value="FERM_3"/>
    <property type="match status" value="1"/>
</dbReference>
<dbReference type="InterPro" id="IPR019748">
    <property type="entry name" value="FERM_central"/>
</dbReference>
<dbReference type="InterPro" id="IPR035963">
    <property type="entry name" value="FERM_2"/>
</dbReference>
<feature type="domain" description="FERM" evidence="1">
    <location>
        <begin position="1"/>
        <end position="313"/>
    </location>
</feature>
<dbReference type="InterPro" id="IPR051724">
    <property type="entry name" value="Actin_motor_Myosin"/>
</dbReference>
<dbReference type="PANTHER" id="PTHR46049:SF9">
    <property type="entry name" value="MYOSIN X,-LIKE 1"/>
    <property type="match status" value="1"/>
</dbReference>
<dbReference type="SMART" id="SM00295">
    <property type="entry name" value="B41"/>
    <property type="match status" value="1"/>
</dbReference>
<reference evidence="2" key="1">
    <citation type="journal article" date="2023" name="Science">
        <title>Genome structures resolve the early diversification of teleost fishes.</title>
        <authorList>
            <person name="Parey E."/>
            <person name="Louis A."/>
            <person name="Montfort J."/>
            <person name="Bouchez O."/>
            <person name="Roques C."/>
            <person name="Iampietro C."/>
            <person name="Lluch J."/>
            <person name="Castinel A."/>
            <person name="Donnadieu C."/>
            <person name="Desvignes T."/>
            <person name="Floi Bucao C."/>
            <person name="Jouanno E."/>
            <person name="Wen M."/>
            <person name="Mejri S."/>
            <person name="Dirks R."/>
            <person name="Jansen H."/>
            <person name="Henkel C."/>
            <person name="Chen W.J."/>
            <person name="Zahm M."/>
            <person name="Cabau C."/>
            <person name="Klopp C."/>
            <person name="Thompson A.W."/>
            <person name="Robinson-Rechavi M."/>
            <person name="Braasch I."/>
            <person name="Lecointre G."/>
            <person name="Bobe J."/>
            <person name="Postlethwait J.H."/>
            <person name="Berthelot C."/>
            <person name="Roest Crollius H."/>
            <person name="Guiguen Y."/>
        </authorList>
    </citation>
    <scope>NUCLEOTIDE SEQUENCE</scope>
    <source>
        <strain evidence="2">NC1722</strain>
    </source>
</reference>
<evidence type="ECO:0000313" key="3">
    <source>
        <dbReference type="Proteomes" id="UP001221898"/>
    </source>
</evidence>
<evidence type="ECO:0000259" key="1">
    <source>
        <dbReference type="PROSITE" id="PS50057"/>
    </source>
</evidence>
<dbReference type="Proteomes" id="UP001221898">
    <property type="component" value="Unassembled WGS sequence"/>
</dbReference>
<dbReference type="Gene3D" id="1.20.80.10">
    <property type="match status" value="1"/>
</dbReference>
<organism evidence="2 3">
    <name type="scientific">Aldrovandia affinis</name>
    <dbReference type="NCBI Taxonomy" id="143900"/>
    <lineage>
        <taxon>Eukaryota</taxon>
        <taxon>Metazoa</taxon>
        <taxon>Chordata</taxon>
        <taxon>Craniata</taxon>
        <taxon>Vertebrata</taxon>
        <taxon>Euteleostomi</taxon>
        <taxon>Actinopterygii</taxon>
        <taxon>Neopterygii</taxon>
        <taxon>Teleostei</taxon>
        <taxon>Notacanthiformes</taxon>
        <taxon>Halosauridae</taxon>
        <taxon>Aldrovandia</taxon>
    </lineage>
</organism>
<dbReference type="SUPFAM" id="SSF50729">
    <property type="entry name" value="PH domain-like"/>
    <property type="match status" value="1"/>
</dbReference>
<dbReference type="GO" id="GO:0044295">
    <property type="term" value="C:axonal growth cone"/>
    <property type="evidence" value="ECO:0007669"/>
    <property type="project" value="TreeGrafter"/>
</dbReference>
<dbReference type="Pfam" id="PF00373">
    <property type="entry name" value="FERM_M"/>
    <property type="match status" value="1"/>
</dbReference>
<dbReference type="Pfam" id="PF21989">
    <property type="entry name" value="RA_2"/>
    <property type="match status" value="1"/>
</dbReference>
<dbReference type="InterPro" id="IPR002404">
    <property type="entry name" value="IRS_PTB"/>
</dbReference>
<dbReference type="InterPro" id="IPR000299">
    <property type="entry name" value="FERM_domain"/>
</dbReference>
<dbReference type="CDD" id="cd14473">
    <property type="entry name" value="FERM_B-lobe"/>
    <property type="match status" value="1"/>
</dbReference>
<gene>
    <name evidence="2" type="ORF">AAFF_G00318290</name>
</gene>
<dbReference type="InterPro" id="IPR041797">
    <property type="entry name" value="MyoX_FERM_C"/>
</dbReference>
<dbReference type="PANTHER" id="PTHR46049">
    <property type="entry name" value="AGAP003327-PA"/>
    <property type="match status" value="1"/>
</dbReference>
<dbReference type="InterPro" id="IPR011993">
    <property type="entry name" value="PH-like_dom_sf"/>
</dbReference>
<accession>A0AAD7WQ66</accession>
<name>A0AAD7WQ66_9TELE</name>
<dbReference type="Pfam" id="PF02174">
    <property type="entry name" value="IRS"/>
    <property type="match status" value="1"/>
</dbReference>
<sequence>MEDSRNLFALFEHNATNDRAVESRIIVADVLAKFERLAGSDEEEEEGQWRLYFKLYCFLDVESVPKEGVEFAFMFEQAHESLISGHFPGPEETLQHLAALRLQYLHGDVGRANWNLDNIYPVGRLRIRIQHSTKTGGVGAVGPGGHPQRRPSFLDGTLRRSFKTGSLKKQRVEEEQMLEMWVKEETSATRTSILEKWSRLQGLPQHQAMLKYMTIIKEWPGYGSTLFDVECREGGFPHDLWLSVSAENVSVYKRGEPKPLETFPYEHIVFFGAPQASTYKITVDEREMFFETPQVGEITKIMKAYINMIVKKRCSVMSESSCGSAWVR</sequence>
<dbReference type="GO" id="GO:0048675">
    <property type="term" value="P:axon extension"/>
    <property type="evidence" value="ECO:0007669"/>
    <property type="project" value="TreeGrafter"/>
</dbReference>
<dbReference type="SUPFAM" id="SSF47031">
    <property type="entry name" value="Second domain of FERM"/>
    <property type="match status" value="1"/>
</dbReference>
<dbReference type="CDD" id="cd13202">
    <property type="entry name" value="FERM_C_MyoX"/>
    <property type="match status" value="1"/>
</dbReference>
<dbReference type="InterPro" id="IPR019749">
    <property type="entry name" value="Band_41_domain"/>
</dbReference>
<dbReference type="Gene3D" id="2.30.29.30">
    <property type="entry name" value="Pleckstrin-homology domain (PH domain)/Phosphotyrosine-binding domain (PTB)"/>
    <property type="match status" value="1"/>
</dbReference>
<protein>
    <recommendedName>
        <fullName evidence="1">FERM domain-containing protein</fullName>
    </recommendedName>
</protein>
<keyword evidence="3" id="KW-1185">Reference proteome</keyword>